<feature type="compositionally biased region" description="Low complexity" evidence="1">
    <location>
        <begin position="543"/>
        <end position="556"/>
    </location>
</feature>
<feature type="region of interest" description="Disordered" evidence="1">
    <location>
        <begin position="574"/>
        <end position="622"/>
    </location>
</feature>
<evidence type="ECO:0000313" key="2">
    <source>
        <dbReference type="EMBL" id="KAH6591617.1"/>
    </source>
</evidence>
<sequence length="622" mass="66047">MSQNDPLPFYAPLIGWEKQWTSPRSLPDAQPTATLGSRPGNISKPQPNHYRVRKWVKVPNKPKPYMVDPLPPVLISPVAVDLITSVQHAPISAGIVITPTVEASAQDNLMVDATVTHIEQDTIMEDVQPTVTSESVKMDMAIDVTPAVGLEETEHSRVQMMAVDAPQLEDEPTITIPTSNATPPTYNDPQLPYADPVSEPSPEKVYSSSALNEVAVDTSVVESADLSFHAKPLSPVKNVLADASAMPSCDSLPNMPLSILSSIVPTDVIDTGLSSPKPLSSSMPVSPEKKPFSELSMLPATTMSEKPASPVKSAAFERPASPVKYAAFEKPASSVKSAAFEKPASPVKSAAFENPASPVKSTTFEKPASPVKSTTFEKPASPVKSTTFEKPASPVKSAAFEKPASPVKYAAFEKPASPVKSATFERPASPVKSATFEMPLITPVEFVADLPIPSVCTPPANSVLVTTPSLSGDFVVPAVVHSPIRQMSPRKDHLYVRLTSPAKEVFSAELIPQSSSPLLGRSTFSEKPQSPSKTLSPLREPSAEAPASPGKASSPPKSAFCAISALPMSEGVSETLHFSERAVSPEKISLEGTPISPEKASSLEQTPNSPEKTSSLARDTFL</sequence>
<gene>
    <name evidence="2" type="ORF">BASA50_008591</name>
</gene>
<feature type="region of interest" description="Disordered" evidence="1">
    <location>
        <begin position="517"/>
        <end position="556"/>
    </location>
</feature>
<reference evidence="2 3" key="1">
    <citation type="submission" date="2021-02" db="EMBL/GenBank/DDBJ databases">
        <title>Variation within the Batrachochytrium salamandrivorans European outbreak.</title>
        <authorList>
            <person name="Kelly M."/>
            <person name="Pasmans F."/>
            <person name="Shea T.P."/>
            <person name="Munoz J.F."/>
            <person name="Carranza S."/>
            <person name="Cuomo C.A."/>
            <person name="Martel A."/>
        </authorList>
    </citation>
    <scope>NUCLEOTIDE SEQUENCE [LARGE SCALE GENOMIC DNA]</scope>
    <source>
        <strain evidence="2 3">AMFP18/2</strain>
    </source>
</reference>
<keyword evidence="3" id="KW-1185">Reference proteome</keyword>
<protein>
    <submittedName>
        <fullName evidence="2">Uncharacterized protein</fullName>
    </submittedName>
</protein>
<organism evidence="2 3">
    <name type="scientific">Batrachochytrium salamandrivorans</name>
    <dbReference type="NCBI Taxonomy" id="1357716"/>
    <lineage>
        <taxon>Eukaryota</taxon>
        <taxon>Fungi</taxon>
        <taxon>Fungi incertae sedis</taxon>
        <taxon>Chytridiomycota</taxon>
        <taxon>Chytridiomycota incertae sedis</taxon>
        <taxon>Chytridiomycetes</taxon>
        <taxon>Rhizophydiales</taxon>
        <taxon>Rhizophydiales incertae sedis</taxon>
        <taxon>Batrachochytrium</taxon>
    </lineage>
</organism>
<accession>A0ABQ8F3P3</accession>
<comment type="caution">
    <text evidence="2">The sequence shown here is derived from an EMBL/GenBank/DDBJ whole genome shotgun (WGS) entry which is preliminary data.</text>
</comment>
<dbReference type="Proteomes" id="UP001648503">
    <property type="component" value="Unassembled WGS sequence"/>
</dbReference>
<proteinExistence type="predicted"/>
<name>A0ABQ8F3P3_9FUNG</name>
<feature type="compositionally biased region" description="Polar residues" evidence="1">
    <location>
        <begin position="517"/>
        <end position="535"/>
    </location>
</feature>
<feature type="region of interest" description="Disordered" evidence="1">
    <location>
        <begin position="21"/>
        <end position="47"/>
    </location>
</feature>
<feature type="region of interest" description="Disordered" evidence="1">
    <location>
        <begin position="357"/>
        <end position="388"/>
    </location>
</feature>
<evidence type="ECO:0000313" key="3">
    <source>
        <dbReference type="Proteomes" id="UP001648503"/>
    </source>
</evidence>
<evidence type="ECO:0000256" key="1">
    <source>
        <dbReference type="SAM" id="MobiDB-lite"/>
    </source>
</evidence>
<feature type="compositionally biased region" description="Polar residues" evidence="1">
    <location>
        <begin position="602"/>
        <end position="622"/>
    </location>
</feature>
<dbReference type="EMBL" id="JAFCIX010000403">
    <property type="protein sequence ID" value="KAH6591617.1"/>
    <property type="molecule type" value="Genomic_DNA"/>
</dbReference>